<dbReference type="HOGENOM" id="CLU_778227_0_0_12"/>
<dbReference type="KEGG" id="sgp:SpiGrapes_2680"/>
<dbReference type="STRING" id="158190.SpiGrapes_2680"/>
<gene>
    <name evidence="1" type="ordered locus">SpiGrapes_2680</name>
</gene>
<evidence type="ECO:0000313" key="2">
    <source>
        <dbReference type="Proteomes" id="UP000005632"/>
    </source>
</evidence>
<sequence>MYSSVFRKVFLIFSIFLLGLTEVWAFSFQWAPLDPLFREPLADPFACSTSFRSLGMLDEESIPDSVLVSNEATNRYESITYDDANQREYWQMKSAVNIGLLRASLGFIEMEGYIQGGLNTVFQKNGSVNALGFDGLYGAGATIRLFNVLALQAGFHHFSGHWGDEIIGDLLEYNPSLDLYSSTATYHLEEYTRGNSWIAGASLDQGSWGRLYFFAELPMERSWIRPGIHVPADTLKPGNSDTSQFEYITGQEGLTGLTPYDSSYKAWRLQSGLELYIPVSTIGSLFLAGDVQAHQDGQTLHQVGGYNPSNPWEFEYTVGGGFAFNKDFMERTFRFEIYYHDGRFPLLNYFFQRSKYLVMGIVISG</sequence>
<reference evidence="1 2" key="1">
    <citation type="submission" date="2011-11" db="EMBL/GenBank/DDBJ databases">
        <title>Complete sequence of Spirochaeta sp. grapes.</title>
        <authorList>
            <consortium name="US DOE Joint Genome Institute"/>
            <person name="Lucas S."/>
            <person name="Han J."/>
            <person name="Lapidus A."/>
            <person name="Cheng J.-F."/>
            <person name="Goodwin L."/>
            <person name="Pitluck S."/>
            <person name="Peters L."/>
            <person name="Ovchinnikova G."/>
            <person name="Munk A.C."/>
            <person name="Detter J.C."/>
            <person name="Han C."/>
            <person name="Tapia R."/>
            <person name="Land M."/>
            <person name="Hauser L."/>
            <person name="Kyrpides N."/>
            <person name="Ivanova N."/>
            <person name="Pagani I."/>
            <person name="Ritalahtilisa K."/>
            <person name="Loeffler F."/>
            <person name="Woyke T."/>
        </authorList>
    </citation>
    <scope>NUCLEOTIDE SEQUENCE [LARGE SCALE GENOMIC DNA]</scope>
    <source>
        <strain evidence="2">ATCC BAA-1885 / DSM 22778 / Grapes</strain>
    </source>
</reference>
<keyword evidence="2" id="KW-1185">Reference proteome</keyword>
<organism evidence="1 2">
    <name type="scientific">Sphaerochaeta pleomorpha (strain ATCC BAA-1885 / DSM 22778 / Grapes)</name>
    <dbReference type="NCBI Taxonomy" id="158190"/>
    <lineage>
        <taxon>Bacteria</taxon>
        <taxon>Pseudomonadati</taxon>
        <taxon>Spirochaetota</taxon>
        <taxon>Spirochaetia</taxon>
        <taxon>Spirochaetales</taxon>
        <taxon>Sphaerochaetaceae</taxon>
        <taxon>Sphaerochaeta</taxon>
    </lineage>
</organism>
<accession>G8QVC5</accession>
<evidence type="ECO:0000313" key="1">
    <source>
        <dbReference type="EMBL" id="AEV30440.1"/>
    </source>
</evidence>
<dbReference type="AlphaFoldDB" id="G8QVC5"/>
<protein>
    <submittedName>
        <fullName evidence="1">Uncharacterized protein</fullName>
    </submittedName>
</protein>
<name>G8QVC5_SPHPG</name>
<dbReference type="Proteomes" id="UP000005632">
    <property type="component" value="Chromosome"/>
</dbReference>
<dbReference type="EMBL" id="CP003155">
    <property type="protein sequence ID" value="AEV30440.1"/>
    <property type="molecule type" value="Genomic_DNA"/>
</dbReference>
<proteinExistence type="predicted"/>